<evidence type="ECO:0000256" key="7">
    <source>
        <dbReference type="SAM" id="SignalP"/>
    </source>
</evidence>
<comment type="catalytic activity">
    <reaction evidence="1">
        <text>2 glutathione + H2O2 = glutathione disulfide + 2 H2O</text>
        <dbReference type="Rhea" id="RHEA:16833"/>
        <dbReference type="ChEBI" id="CHEBI:15377"/>
        <dbReference type="ChEBI" id="CHEBI:16240"/>
        <dbReference type="ChEBI" id="CHEBI:57925"/>
        <dbReference type="ChEBI" id="CHEBI:58297"/>
        <dbReference type="EC" id="1.11.1.9"/>
    </reaction>
</comment>
<dbReference type="EMBL" id="JAVRJZ010000014">
    <property type="protein sequence ID" value="KAK2713777.1"/>
    <property type="molecule type" value="Genomic_DNA"/>
</dbReference>
<keyword evidence="9" id="KW-1185">Reference proteome</keyword>
<dbReference type="SUPFAM" id="SSF52833">
    <property type="entry name" value="Thioredoxin-like"/>
    <property type="match status" value="1"/>
</dbReference>
<dbReference type="GO" id="GO:0004602">
    <property type="term" value="F:glutathione peroxidase activity"/>
    <property type="evidence" value="ECO:0007669"/>
    <property type="project" value="UniProtKB-EC"/>
</dbReference>
<dbReference type="Pfam" id="PF00255">
    <property type="entry name" value="GSHPx"/>
    <property type="match status" value="1"/>
</dbReference>
<sequence length="386" mass="44373">MRPFFIFVVAVFGLVLSDISQDVDFYSFQVNDLDGNPLSLEKYRGTVSLVVNVASQCGFTDSHYKALKRMQDILGFEYKFQVLAFPCNQFGEQEPGTNYDIKNFVYGNYRVEFPVFSKIDVIGDNSHPAFRNLVAQSSIHPEWNFYKYLVNPEGRVIKAWSTKVTIDEIFSDVKRAVEEAGKDNTTKFQIKEEVFSEERNRSSDEVLLNAEEDSKIPKPVVVNESVPPPDKLGKELGISVNLCRKGKIPLSEFCNKNLSDIVNVEKEFEYFTKIRNAQEIIDVQKIRKFSFLRHELILITATKVQALSFDSEVRMGNEQRSTYVRRVVFPDEETNPYCHFTVRRDHLVDDALKIDLPSTTQQPRPVPTNLNLVGQQKQLWVIILVC</sequence>
<feature type="non-terminal residue" evidence="8">
    <location>
        <position position="1"/>
    </location>
</feature>
<proteinExistence type="inferred from homology"/>
<evidence type="ECO:0000256" key="6">
    <source>
        <dbReference type="RuleBase" id="RU000499"/>
    </source>
</evidence>
<dbReference type="Gene3D" id="3.40.30.10">
    <property type="entry name" value="Glutaredoxin"/>
    <property type="match status" value="1"/>
</dbReference>
<dbReference type="PRINTS" id="PR01011">
    <property type="entry name" value="GLUTPROXDASE"/>
</dbReference>
<gene>
    <name evidence="8" type="ORF">QYM36_009604</name>
</gene>
<dbReference type="GO" id="GO:0070013">
    <property type="term" value="C:intracellular organelle lumen"/>
    <property type="evidence" value="ECO:0007669"/>
    <property type="project" value="UniProtKB-ARBA"/>
</dbReference>
<dbReference type="GO" id="GO:0005783">
    <property type="term" value="C:endoplasmic reticulum"/>
    <property type="evidence" value="ECO:0007669"/>
    <property type="project" value="UniProtKB-ARBA"/>
</dbReference>
<organism evidence="8 9">
    <name type="scientific">Artemia franciscana</name>
    <name type="common">Brine shrimp</name>
    <name type="synonym">Artemia sanfranciscana</name>
    <dbReference type="NCBI Taxonomy" id="6661"/>
    <lineage>
        <taxon>Eukaryota</taxon>
        <taxon>Metazoa</taxon>
        <taxon>Ecdysozoa</taxon>
        <taxon>Arthropoda</taxon>
        <taxon>Crustacea</taxon>
        <taxon>Branchiopoda</taxon>
        <taxon>Anostraca</taxon>
        <taxon>Artemiidae</taxon>
        <taxon>Artemia</taxon>
    </lineage>
</organism>
<evidence type="ECO:0000256" key="2">
    <source>
        <dbReference type="ARBA" id="ARBA00006926"/>
    </source>
</evidence>
<dbReference type="CDD" id="cd00340">
    <property type="entry name" value="GSH_Peroxidase"/>
    <property type="match status" value="1"/>
</dbReference>
<evidence type="ECO:0000256" key="1">
    <source>
        <dbReference type="ARBA" id="ARBA00000217"/>
    </source>
</evidence>
<dbReference type="GO" id="GO:0006979">
    <property type="term" value="P:response to oxidative stress"/>
    <property type="evidence" value="ECO:0007669"/>
    <property type="project" value="InterPro"/>
</dbReference>
<evidence type="ECO:0000256" key="5">
    <source>
        <dbReference type="ARBA" id="ARBA00023002"/>
    </source>
</evidence>
<feature type="chain" id="PRO_5041740234" description="Glutathione peroxidase" evidence="7">
    <location>
        <begin position="18"/>
        <end position="386"/>
    </location>
</feature>
<protein>
    <recommendedName>
        <fullName evidence="3 6">Glutathione peroxidase</fullName>
    </recommendedName>
</protein>
<dbReference type="PROSITE" id="PS51355">
    <property type="entry name" value="GLUTATHIONE_PEROXID_3"/>
    <property type="match status" value="1"/>
</dbReference>
<dbReference type="FunFam" id="3.40.30.10:FF:000049">
    <property type="entry name" value="Glutathione peroxidase"/>
    <property type="match status" value="1"/>
</dbReference>
<dbReference type="InterPro" id="IPR029760">
    <property type="entry name" value="GPX_CS"/>
</dbReference>
<feature type="signal peptide" evidence="7">
    <location>
        <begin position="1"/>
        <end position="17"/>
    </location>
</feature>
<keyword evidence="5 6" id="KW-0560">Oxidoreductase</keyword>
<dbReference type="AlphaFoldDB" id="A0AA88HZT1"/>
<keyword evidence="4 6" id="KW-0575">Peroxidase</keyword>
<dbReference type="PROSITE" id="PS00763">
    <property type="entry name" value="GLUTATHIONE_PEROXID_2"/>
    <property type="match status" value="1"/>
</dbReference>
<dbReference type="PANTHER" id="PTHR11592:SF78">
    <property type="entry name" value="GLUTATHIONE PEROXIDASE"/>
    <property type="match status" value="1"/>
</dbReference>
<evidence type="ECO:0000256" key="3">
    <source>
        <dbReference type="ARBA" id="ARBA00012310"/>
    </source>
</evidence>
<evidence type="ECO:0000313" key="8">
    <source>
        <dbReference type="EMBL" id="KAK2713777.1"/>
    </source>
</evidence>
<dbReference type="Proteomes" id="UP001187531">
    <property type="component" value="Unassembled WGS sequence"/>
</dbReference>
<reference evidence="8" key="1">
    <citation type="submission" date="2023-07" db="EMBL/GenBank/DDBJ databases">
        <title>Chromosome-level genome assembly of Artemia franciscana.</title>
        <authorList>
            <person name="Jo E."/>
        </authorList>
    </citation>
    <scope>NUCLEOTIDE SEQUENCE</scope>
    <source>
        <tissue evidence="8">Whole body</tissue>
    </source>
</reference>
<comment type="similarity">
    <text evidence="2 6">Belongs to the glutathione peroxidase family.</text>
</comment>
<evidence type="ECO:0000313" key="9">
    <source>
        <dbReference type="Proteomes" id="UP001187531"/>
    </source>
</evidence>
<dbReference type="GO" id="GO:0033554">
    <property type="term" value="P:cellular response to stress"/>
    <property type="evidence" value="ECO:0007669"/>
    <property type="project" value="UniProtKB-ARBA"/>
</dbReference>
<dbReference type="InterPro" id="IPR000889">
    <property type="entry name" value="Glutathione_peroxidase"/>
</dbReference>
<dbReference type="PANTHER" id="PTHR11592">
    <property type="entry name" value="GLUTATHIONE PEROXIDASE"/>
    <property type="match status" value="1"/>
</dbReference>
<evidence type="ECO:0000256" key="4">
    <source>
        <dbReference type="ARBA" id="ARBA00022559"/>
    </source>
</evidence>
<accession>A0AA88HZT1</accession>
<comment type="caution">
    <text evidence="8">The sequence shown here is derived from an EMBL/GenBank/DDBJ whole genome shotgun (WGS) entry which is preliminary data.</text>
</comment>
<name>A0AA88HZT1_ARTSF</name>
<keyword evidence="7" id="KW-0732">Signal</keyword>
<dbReference type="InterPro" id="IPR036249">
    <property type="entry name" value="Thioredoxin-like_sf"/>
</dbReference>